<reference evidence="10 12" key="4">
    <citation type="submission" date="2017-03" db="EMBL/GenBank/DDBJ databases">
        <authorList>
            <person name="Regsiter A."/>
            <person name="William W."/>
        </authorList>
    </citation>
    <scope>NUCLEOTIDE SEQUENCE [LARGE SCALE GENOMIC DNA]</scope>
    <source>
        <strain evidence="10">PRJEB5721</strain>
    </source>
</reference>
<dbReference type="EMBL" id="CP059488">
    <property type="protein sequence ID" value="QQD72419.1"/>
    <property type="molecule type" value="Genomic_DNA"/>
</dbReference>
<protein>
    <submittedName>
        <fullName evidence="8">Proteolipid membrane potential modulator</fullName>
    </submittedName>
    <submittedName>
        <fullName evidence="9">YqaE/Pmp3 family membrane protein</fullName>
    </submittedName>
</protein>
<keyword evidence="3 6" id="KW-0812">Transmembrane</keyword>
<evidence type="ECO:0000313" key="9">
    <source>
        <dbReference type="EMBL" id="QQD72419.1"/>
    </source>
</evidence>
<dbReference type="RefSeq" id="WP_014027807.1">
    <property type="nucleotide sequence ID" value="NZ_CCCS020000002.1"/>
</dbReference>
<accession>A0A060UQF5</accession>
<evidence type="ECO:0000313" key="13">
    <source>
        <dbReference type="Proteomes" id="UP000595420"/>
    </source>
</evidence>
<dbReference type="InterPro" id="IPR000612">
    <property type="entry name" value="PMP3"/>
</dbReference>
<dbReference type="Proteomes" id="UP000193925">
    <property type="component" value="Chromosome AFERRI"/>
</dbReference>
<evidence type="ECO:0000313" key="8">
    <source>
        <dbReference type="EMBL" id="OCB03373.1"/>
    </source>
</evidence>
<dbReference type="AlphaFoldDB" id="A0A060UQF5"/>
<feature type="transmembrane region" description="Helical" evidence="6">
    <location>
        <begin position="28"/>
        <end position="48"/>
    </location>
</feature>
<dbReference type="Pfam" id="PF01679">
    <property type="entry name" value="Pmp3"/>
    <property type="match status" value="1"/>
</dbReference>
<evidence type="ECO:0000256" key="3">
    <source>
        <dbReference type="ARBA" id="ARBA00022692"/>
    </source>
</evidence>
<dbReference type="Proteomes" id="UP000595420">
    <property type="component" value="Chromosome"/>
</dbReference>
<evidence type="ECO:0000313" key="12">
    <source>
        <dbReference type="Proteomes" id="UP000193925"/>
    </source>
</evidence>
<keyword evidence="12" id="KW-1185">Reference proteome</keyword>
<name>A0A060UQF5_9PROT</name>
<evidence type="ECO:0000256" key="6">
    <source>
        <dbReference type="SAM" id="Phobius"/>
    </source>
</evidence>
<dbReference type="EMBL" id="CCCS020000002">
    <property type="protein sequence ID" value="CDQ08814.1"/>
    <property type="molecule type" value="Genomic_DNA"/>
</dbReference>
<proteinExistence type="inferred from homology"/>
<sequence length="62" mass="7024">MRLFLAIFLPFVVFFTIGRPIAGIVCLILQITLIGWVPAAIWAVYALSQYKTDKKIERALGR</sequence>
<dbReference type="GO" id="GO:0016020">
    <property type="term" value="C:membrane"/>
    <property type="evidence" value="ECO:0007669"/>
    <property type="project" value="UniProtKB-SubCell"/>
</dbReference>
<evidence type="ECO:0000313" key="11">
    <source>
        <dbReference type="Proteomes" id="UP000093129"/>
    </source>
</evidence>
<evidence type="ECO:0000256" key="5">
    <source>
        <dbReference type="ARBA" id="ARBA00023136"/>
    </source>
</evidence>
<evidence type="ECO:0000256" key="4">
    <source>
        <dbReference type="ARBA" id="ARBA00022989"/>
    </source>
</evidence>
<dbReference type="OrthoDB" id="9810121at2"/>
<evidence type="ECO:0000256" key="2">
    <source>
        <dbReference type="ARBA" id="ARBA00009530"/>
    </source>
</evidence>
<keyword evidence="5 6" id="KW-0472">Membrane</keyword>
<gene>
    <name evidence="7" type="ORF">AFERRI_100249</name>
    <name evidence="10" type="ORF">AFERRI_50215</name>
    <name evidence="8" type="ORF">BBC27_08250</name>
    <name evidence="9" type="ORF">H2515_13705</name>
</gene>
<reference evidence="7" key="1">
    <citation type="submission" date="2014-03" db="EMBL/GenBank/DDBJ databases">
        <authorList>
            <person name="Genoscope - CEA"/>
        </authorList>
    </citation>
    <scope>NUCLEOTIDE SEQUENCE [LARGE SCALE GENOMIC DNA]</scope>
    <source>
        <strain evidence="7">CF27</strain>
    </source>
</reference>
<keyword evidence="4 6" id="KW-1133">Transmembrane helix</keyword>
<organism evidence="7">
    <name type="scientific">Acidithiobacillus ferrivorans</name>
    <dbReference type="NCBI Taxonomy" id="160808"/>
    <lineage>
        <taxon>Bacteria</taxon>
        <taxon>Pseudomonadati</taxon>
        <taxon>Pseudomonadota</taxon>
        <taxon>Acidithiobacillia</taxon>
        <taxon>Acidithiobacillales</taxon>
        <taxon>Acidithiobacillaceae</taxon>
        <taxon>Acidithiobacillus</taxon>
    </lineage>
</organism>
<dbReference type="EMBL" id="LT841305">
    <property type="protein sequence ID" value="SMH67014.1"/>
    <property type="molecule type" value="Genomic_DNA"/>
</dbReference>
<comment type="similarity">
    <text evidence="2">Belongs to the UPF0057 (PMP3) family.</text>
</comment>
<dbReference type="EMBL" id="MASQ01000069">
    <property type="protein sequence ID" value="OCB03373.1"/>
    <property type="molecule type" value="Genomic_DNA"/>
</dbReference>
<reference evidence="9 13" key="5">
    <citation type="submission" date="2020-07" db="EMBL/GenBank/DDBJ databases">
        <title>Complete genome sequence analysis of Acidithiobacillus ferrivorans XJFY6S-08 reveals extreme environmental adaptation to alpine acid mine drainage.</title>
        <authorList>
            <person name="Yan L."/>
            <person name="Ni Y."/>
        </authorList>
    </citation>
    <scope>NUCLEOTIDE SEQUENCE [LARGE SCALE GENOMIC DNA]</scope>
    <source>
        <strain evidence="9 13">XJFY6S-08</strain>
    </source>
</reference>
<dbReference type="Proteomes" id="UP000093129">
    <property type="component" value="Unassembled WGS sequence"/>
</dbReference>
<reference evidence="8 11" key="3">
    <citation type="submission" date="2016-07" db="EMBL/GenBank/DDBJ databases">
        <title>Draft genome of a psychrotolerant acidophile Acidithiobacillus ferrivorans strain YL15.</title>
        <authorList>
            <person name="Peng T."/>
            <person name="Ma L."/>
            <person name="Nan M."/>
            <person name="An N."/>
            <person name="Wang M."/>
            <person name="Qiu G."/>
            <person name="Zeng W."/>
        </authorList>
    </citation>
    <scope>NUCLEOTIDE SEQUENCE [LARGE SCALE GENOMIC DNA]</scope>
    <source>
        <strain evidence="8 11">YL15</strain>
    </source>
</reference>
<evidence type="ECO:0000313" key="10">
    <source>
        <dbReference type="EMBL" id="SMH67014.1"/>
    </source>
</evidence>
<comment type="subcellular location">
    <subcellularLocation>
        <location evidence="1">Membrane</location>
    </subcellularLocation>
</comment>
<evidence type="ECO:0000313" key="7">
    <source>
        <dbReference type="EMBL" id="CDQ08814.1"/>
    </source>
</evidence>
<reference evidence="7" key="2">
    <citation type="submission" date="2014-07" db="EMBL/GenBank/DDBJ databases">
        <title>Initial genome analysis of the psychrotolerant acidophile Acidithiobacillus ferrivorans CF27: insights into iron and sulfur oxidation pathways and into biofilm formation.</title>
        <authorList>
            <person name="Talla E."/>
            <person name="Hedrich S."/>
            <person name="Mangenot S."/>
            <person name="Ji B."/>
            <person name="Johnson D.B."/>
            <person name="Barbe V."/>
            <person name="Bonnefoy V."/>
        </authorList>
    </citation>
    <scope>NUCLEOTIDE SEQUENCE [LARGE SCALE GENOMIC DNA]</scope>
    <source>
        <strain evidence="7">CF27</strain>
    </source>
</reference>
<evidence type="ECO:0000256" key="1">
    <source>
        <dbReference type="ARBA" id="ARBA00004370"/>
    </source>
</evidence>